<dbReference type="PROSITE" id="PS50005">
    <property type="entry name" value="TPR"/>
    <property type="match status" value="1"/>
</dbReference>
<evidence type="ECO:0000256" key="1">
    <source>
        <dbReference type="ARBA" id="ARBA00022737"/>
    </source>
</evidence>
<dbReference type="OrthoDB" id="629492at2759"/>
<feature type="repeat" description="TPR" evidence="3">
    <location>
        <begin position="12"/>
        <end position="45"/>
    </location>
</feature>
<keyword evidence="2 3" id="KW-0802">TPR repeat</keyword>
<dbReference type="SUPFAM" id="SSF48452">
    <property type="entry name" value="TPR-like"/>
    <property type="match status" value="1"/>
</dbReference>
<dbReference type="SMART" id="SM00256">
    <property type="entry name" value="FBOX"/>
    <property type="match status" value="1"/>
</dbReference>
<reference evidence="5" key="1">
    <citation type="submission" date="2019-04" db="EMBL/GenBank/DDBJ databases">
        <title>Friends and foes A comparative genomics studyof 23 Aspergillus species from section Flavi.</title>
        <authorList>
            <consortium name="DOE Joint Genome Institute"/>
            <person name="Kjaerbolling I."/>
            <person name="Vesth T."/>
            <person name="Frisvad J.C."/>
            <person name="Nybo J.L."/>
            <person name="Theobald S."/>
            <person name="Kildgaard S."/>
            <person name="Isbrandt T."/>
            <person name="Kuo A."/>
            <person name="Sato A."/>
            <person name="Lyhne E.K."/>
            <person name="Kogle M.E."/>
            <person name="Wiebenga A."/>
            <person name="Kun R.S."/>
            <person name="Lubbers R.J."/>
            <person name="Makela M.R."/>
            <person name="Barry K."/>
            <person name="Chovatia M."/>
            <person name="Clum A."/>
            <person name="Daum C."/>
            <person name="Haridas S."/>
            <person name="He G."/>
            <person name="LaButti K."/>
            <person name="Lipzen A."/>
            <person name="Mondo S."/>
            <person name="Riley R."/>
            <person name="Salamov A."/>
            <person name="Simmons B.A."/>
            <person name="Magnuson J.K."/>
            <person name="Henrissat B."/>
            <person name="Mortensen U.H."/>
            <person name="Larsen T.O."/>
            <person name="Devries R.P."/>
            <person name="Grigoriev I.V."/>
            <person name="Machida M."/>
            <person name="Baker S.E."/>
            <person name="Andersen M.R."/>
        </authorList>
    </citation>
    <scope>NUCLEOTIDE SEQUENCE [LARGE SCALE GENOMIC DNA]</scope>
    <source>
        <strain evidence="5">IBT 14317</strain>
    </source>
</reference>
<dbReference type="SMART" id="SM00028">
    <property type="entry name" value="TPR"/>
    <property type="match status" value="3"/>
</dbReference>
<evidence type="ECO:0000259" key="4">
    <source>
        <dbReference type="PROSITE" id="PS50181"/>
    </source>
</evidence>
<dbReference type="Gene3D" id="3.80.10.10">
    <property type="entry name" value="Ribonuclease Inhibitor"/>
    <property type="match status" value="1"/>
</dbReference>
<dbReference type="InterPro" id="IPR036047">
    <property type="entry name" value="F-box-like_dom_sf"/>
</dbReference>
<dbReference type="Pfam" id="PF12937">
    <property type="entry name" value="F-box-like"/>
    <property type="match status" value="1"/>
</dbReference>
<dbReference type="InterPro" id="IPR019734">
    <property type="entry name" value="TPR_rpt"/>
</dbReference>
<evidence type="ECO:0000256" key="2">
    <source>
        <dbReference type="ARBA" id="ARBA00022803"/>
    </source>
</evidence>
<dbReference type="SUPFAM" id="SSF81383">
    <property type="entry name" value="F-box domain"/>
    <property type="match status" value="1"/>
</dbReference>
<dbReference type="PANTHER" id="PTHR22904">
    <property type="entry name" value="TPR REPEAT CONTAINING PROTEIN"/>
    <property type="match status" value="1"/>
</dbReference>
<dbReference type="PANTHER" id="PTHR22904:SF523">
    <property type="entry name" value="STRESS-INDUCED-PHOSPHOPROTEIN 1"/>
    <property type="match status" value="1"/>
</dbReference>
<dbReference type="InterPro" id="IPR001810">
    <property type="entry name" value="F-box_dom"/>
</dbReference>
<dbReference type="EMBL" id="ML735348">
    <property type="protein sequence ID" value="KAE8385015.1"/>
    <property type="molecule type" value="Genomic_DNA"/>
</dbReference>
<dbReference type="SUPFAM" id="SSF52047">
    <property type="entry name" value="RNI-like"/>
    <property type="match status" value="1"/>
</dbReference>
<dbReference type="InterPro" id="IPR011990">
    <property type="entry name" value="TPR-like_helical_dom_sf"/>
</dbReference>
<dbReference type="InterPro" id="IPR032675">
    <property type="entry name" value="LRR_dom_sf"/>
</dbReference>
<sequence>MTGSQGIARGEAAALQQRGQQLYQAGRFQAALDAFTEALNMKDADHLGILDNRAATYTKLGQYDRALKDARQMIKKDKQDERGYLRCAKSLFLDGKYDKAVEVYAYALKTLPSSHPRRELVERLHNKLRDKMAAKCRDPFSILPLEIAAMVLNHFDFKQIVAILRVSKQWNNFLSSMRYLWMRVDLSGARCKIHWFSVRAYIRRSKSMLTHAIVKNLSAGSSERVLGFLSRCPKLEYLEVWTPFACQAFYDMFKGSKRMKTLVISGQMPVPQEYLAKFLASLPLLEYIKIHKSRTSLSSKVQWPPELPHLRSIILGTTEGSWLNGHTSALHIPRKQPSIPYSIANLEELCLNSDPDVFFPYPPSFNPLDLTRLRRLDLSGIYISDEFALPPSLEYLRICGGAATDEFPFSNQRPVEFHKLSTIMFVDVPWVSNNTMLIFLLEAKAPLKVLHVESCFRIRGTAFWDSLCEHANELTELNVSSVLGINDTFSSRIIEEMSALKVINVSYTDITGISIKKFADARASKANVMKVERIYAKGCEHVSSDAVAYGRTSGIEIII</sequence>
<dbReference type="GO" id="GO:0051879">
    <property type="term" value="F:Hsp90 protein binding"/>
    <property type="evidence" value="ECO:0007669"/>
    <property type="project" value="TreeGrafter"/>
</dbReference>
<dbReference type="Gene3D" id="1.20.1280.50">
    <property type="match status" value="1"/>
</dbReference>
<dbReference type="Proteomes" id="UP000326877">
    <property type="component" value="Unassembled WGS sequence"/>
</dbReference>
<organism evidence="5">
    <name type="scientific">Petromyces alliaceus</name>
    <name type="common">Aspergillus alliaceus</name>
    <dbReference type="NCBI Taxonomy" id="209559"/>
    <lineage>
        <taxon>Eukaryota</taxon>
        <taxon>Fungi</taxon>
        <taxon>Dikarya</taxon>
        <taxon>Ascomycota</taxon>
        <taxon>Pezizomycotina</taxon>
        <taxon>Eurotiomycetes</taxon>
        <taxon>Eurotiomycetidae</taxon>
        <taxon>Eurotiales</taxon>
        <taxon>Aspergillaceae</taxon>
        <taxon>Aspergillus</taxon>
        <taxon>Aspergillus subgen. Circumdati</taxon>
    </lineage>
</organism>
<evidence type="ECO:0000256" key="3">
    <source>
        <dbReference type="PROSITE-ProRule" id="PRU00339"/>
    </source>
</evidence>
<dbReference type="AlphaFoldDB" id="A0A5N7BT52"/>
<dbReference type="PROSITE" id="PS50181">
    <property type="entry name" value="FBOX"/>
    <property type="match status" value="1"/>
</dbReference>
<protein>
    <recommendedName>
        <fullName evidence="4">F-box domain-containing protein</fullName>
    </recommendedName>
</protein>
<proteinExistence type="predicted"/>
<dbReference type="Gene3D" id="1.25.40.10">
    <property type="entry name" value="Tetratricopeptide repeat domain"/>
    <property type="match status" value="1"/>
</dbReference>
<evidence type="ECO:0000313" key="5">
    <source>
        <dbReference type="EMBL" id="KAE8385015.1"/>
    </source>
</evidence>
<accession>A0A5N7BT52</accession>
<gene>
    <name evidence="5" type="ORF">BDV23DRAFT_165792</name>
</gene>
<name>A0A5N7BT52_PETAA</name>
<feature type="domain" description="F-box" evidence="4">
    <location>
        <begin position="137"/>
        <end position="184"/>
    </location>
</feature>
<keyword evidence="1" id="KW-0677">Repeat</keyword>